<organism evidence="7 8">
    <name type="scientific">Modestobacter roseus</name>
    <dbReference type="NCBI Taxonomy" id="1181884"/>
    <lineage>
        <taxon>Bacteria</taxon>
        <taxon>Bacillati</taxon>
        <taxon>Actinomycetota</taxon>
        <taxon>Actinomycetes</taxon>
        <taxon>Geodermatophilales</taxon>
        <taxon>Geodermatophilaceae</taxon>
        <taxon>Modestobacter</taxon>
    </lineage>
</organism>
<dbReference type="Proteomes" id="UP000321490">
    <property type="component" value="Unassembled WGS sequence"/>
</dbReference>
<feature type="domain" description="Thiaminase-2/PQQC" evidence="6">
    <location>
        <begin position="52"/>
        <end position="235"/>
    </location>
</feature>
<evidence type="ECO:0000313" key="8">
    <source>
        <dbReference type="Proteomes" id="UP000321490"/>
    </source>
</evidence>
<feature type="binding site" evidence="4">
    <location>
        <position position="82"/>
    </location>
    <ligand>
        <name>substrate</name>
    </ligand>
</feature>
<dbReference type="Pfam" id="PF03070">
    <property type="entry name" value="TENA_THI-4"/>
    <property type="match status" value="1"/>
</dbReference>
<keyword evidence="8" id="KW-1185">Reference proteome</keyword>
<reference evidence="7 8" key="1">
    <citation type="submission" date="2019-07" db="EMBL/GenBank/DDBJ databases">
        <title>R&amp;d 2014.</title>
        <authorList>
            <person name="Klenk H.-P."/>
        </authorList>
    </citation>
    <scope>NUCLEOTIDE SEQUENCE [LARGE SCALE GENOMIC DNA]</scope>
    <source>
        <strain evidence="7 8">DSM 45764</strain>
    </source>
</reference>
<dbReference type="GO" id="GO:0009228">
    <property type="term" value="P:thiamine biosynthetic process"/>
    <property type="evidence" value="ECO:0007669"/>
    <property type="project" value="UniProtKB-KW"/>
</dbReference>
<dbReference type="UniPathway" id="UPA00060"/>
<evidence type="ECO:0000256" key="4">
    <source>
        <dbReference type="PIRSR" id="PIRSR003170-2"/>
    </source>
</evidence>
<dbReference type="InterPro" id="IPR016084">
    <property type="entry name" value="Haem_Oase-like_multi-hlx"/>
</dbReference>
<evidence type="ECO:0000256" key="5">
    <source>
        <dbReference type="SAM" id="MobiDB-lite"/>
    </source>
</evidence>
<dbReference type="PANTHER" id="PTHR43198:SF5">
    <property type="entry name" value="BIFUNCTIONAL TENA-E PROTEIN"/>
    <property type="match status" value="1"/>
</dbReference>
<dbReference type="EMBL" id="VLKF01000001">
    <property type="protein sequence ID" value="TWH75047.1"/>
    <property type="molecule type" value="Genomic_DNA"/>
</dbReference>
<evidence type="ECO:0000313" key="7">
    <source>
        <dbReference type="EMBL" id="TWH75047.1"/>
    </source>
</evidence>
<comment type="catalytic activity">
    <reaction evidence="2">
        <text>thiamine + H2O = 5-(2-hydroxyethyl)-4-methylthiazole + 4-amino-5-hydroxymethyl-2-methylpyrimidine + H(+)</text>
        <dbReference type="Rhea" id="RHEA:17509"/>
        <dbReference type="ChEBI" id="CHEBI:15377"/>
        <dbReference type="ChEBI" id="CHEBI:15378"/>
        <dbReference type="ChEBI" id="CHEBI:16892"/>
        <dbReference type="ChEBI" id="CHEBI:17957"/>
        <dbReference type="ChEBI" id="CHEBI:18385"/>
        <dbReference type="EC" id="3.5.99.2"/>
    </reaction>
</comment>
<evidence type="ECO:0000256" key="3">
    <source>
        <dbReference type="PIRSR" id="PIRSR003170-1"/>
    </source>
</evidence>
<evidence type="ECO:0000256" key="2">
    <source>
        <dbReference type="PIRNR" id="PIRNR003170"/>
    </source>
</evidence>
<accession>A0A562IVR6</accession>
<dbReference type="PIRSF" id="PIRSF003170">
    <property type="entry name" value="Pet18p"/>
    <property type="match status" value="1"/>
</dbReference>
<dbReference type="GO" id="GO:0050334">
    <property type="term" value="F:thiaminase activity"/>
    <property type="evidence" value="ECO:0007669"/>
    <property type="project" value="UniProtKB-UniRule"/>
</dbReference>
<feature type="region of interest" description="Disordered" evidence="5">
    <location>
        <begin position="1"/>
        <end position="28"/>
    </location>
</feature>
<feature type="active site" description="Proton donor" evidence="3">
    <location>
        <position position="226"/>
    </location>
</feature>
<feature type="compositionally biased region" description="Basic residues" evidence="5">
    <location>
        <begin position="12"/>
        <end position="21"/>
    </location>
</feature>
<proteinExistence type="inferred from homology"/>
<comment type="catalytic activity">
    <reaction evidence="2">
        <text>4-amino-5-aminomethyl-2-methylpyrimidine + H2O = 4-amino-5-hydroxymethyl-2-methylpyrimidine + NH4(+)</text>
        <dbReference type="Rhea" id="RHEA:31799"/>
        <dbReference type="ChEBI" id="CHEBI:15377"/>
        <dbReference type="ChEBI" id="CHEBI:16892"/>
        <dbReference type="ChEBI" id="CHEBI:28938"/>
        <dbReference type="ChEBI" id="CHEBI:63416"/>
        <dbReference type="EC" id="3.5.99.2"/>
    </reaction>
</comment>
<dbReference type="GO" id="GO:0009229">
    <property type="term" value="P:thiamine diphosphate biosynthetic process"/>
    <property type="evidence" value="ECO:0007669"/>
    <property type="project" value="UniProtKB-UniPathway"/>
</dbReference>
<keyword evidence="2" id="KW-0378">Hydrolase</keyword>
<dbReference type="Gene3D" id="1.20.910.10">
    <property type="entry name" value="Heme oxygenase-like"/>
    <property type="match status" value="1"/>
</dbReference>
<dbReference type="PANTHER" id="PTHR43198">
    <property type="entry name" value="BIFUNCTIONAL TH2 PROTEIN"/>
    <property type="match status" value="1"/>
</dbReference>
<gene>
    <name evidence="7" type="ORF">JD78_03598</name>
</gene>
<dbReference type="InterPro" id="IPR004305">
    <property type="entry name" value="Thiaminase-2/PQQC"/>
</dbReference>
<dbReference type="SUPFAM" id="SSF48613">
    <property type="entry name" value="Heme oxygenase-like"/>
    <property type="match status" value="1"/>
</dbReference>
<comment type="caution">
    <text evidence="7">The sequence shown here is derived from an EMBL/GenBank/DDBJ whole genome shotgun (WGS) entry which is preliminary data.</text>
</comment>
<feature type="binding site" evidence="4">
    <location>
        <position position="167"/>
    </location>
    <ligand>
        <name>substrate</name>
    </ligand>
</feature>
<dbReference type="CDD" id="cd19357">
    <property type="entry name" value="TenA_E_At3g16990-like"/>
    <property type="match status" value="1"/>
</dbReference>
<evidence type="ECO:0000256" key="1">
    <source>
        <dbReference type="ARBA" id="ARBA00004948"/>
    </source>
</evidence>
<comment type="similarity">
    <text evidence="2">Belongs to the TenA family.</text>
</comment>
<dbReference type="InterPro" id="IPR050967">
    <property type="entry name" value="Thiamine_Salvage_TenA"/>
</dbReference>
<keyword evidence="2" id="KW-0784">Thiamine biosynthesis</keyword>
<dbReference type="EC" id="3.5.99.2" evidence="2"/>
<dbReference type="AlphaFoldDB" id="A0A562IVR6"/>
<sequence length="237" mass="25212">MASAMTPDTVGHRRTAAHRRGTATSGTRLRRTGLARVPAVPVDELLSRSPDAWREATAHPFLTGVREGTVPVAAFDTWLVQDARFVADLLRFQARLLARAPRPAQAVLAGGLVALVEELAWFEQLAAARGLDLAAPALPATTGYAELLARLDDADVPTGLTALWTIERTYLDAWSGALPGAPQYREFVEHWTVPGFAGYVAGLAAAADAFPPADPDAVFAEVVAAEIVFWDMAMGAA</sequence>
<dbReference type="InterPro" id="IPR026285">
    <property type="entry name" value="TenA_E"/>
</dbReference>
<feature type="binding site" evidence="4">
    <location>
        <position position="118"/>
    </location>
    <ligand>
        <name>substrate</name>
    </ligand>
</feature>
<comment type="pathway">
    <text evidence="1 2">Cofactor biosynthesis; thiamine diphosphate biosynthesis.</text>
</comment>
<comment type="function">
    <text evidence="2">Catalyzes an amino-pyrimidine hydrolysis reaction at the C5' of the pyrimidine moiety of thiamine compounds, a reaction that is part of a thiamine salvage pathway. Thus, catalyzes the conversion of 4-amino-5-aminomethyl-2-methylpyrimidine to 4-amino-5-hydroxymethyl-2-methylpyrimidine (HMP).</text>
</comment>
<evidence type="ECO:0000259" key="6">
    <source>
        <dbReference type="Pfam" id="PF03070"/>
    </source>
</evidence>
<protein>
    <recommendedName>
        <fullName evidence="2">Aminopyrimidine aminohydrolase</fullName>
        <ecNumber evidence="2">3.5.99.2</ecNumber>
    </recommendedName>
</protein>
<dbReference type="GO" id="GO:0005829">
    <property type="term" value="C:cytosol"/>
    <property type="evidence" value="ECO:0007669"/>
    <property type="project" value="TreeGrafter"/>
</dbReference>
<name>A0A562IVR6_9ACTN</name>